<accession>C0QSS5</accession>
<evidence type="ECO:0000256" key="2">
    <source>
        <dbReference type="ARBA" id="ARBA00022448"/>
    </source>
</evidence>
<dbReference type="EMBL" id="CP001230">
    <property type="protein sequence ID" value="ACO03373.1"/>
    <property type="molecule type" value="Genomic_DNA"/>
</dbReference>
<organism evidence="11 12">
    <name type="scientific">Persephonella marina (strain DSM 14350 / EX-H1)</name>
    <dbReference type="NCBI Taxonomy" id="123214"/>
    <lineage>
        <taxon>Bacteria</taxon>
        <taxon>Pseudomonadati</taxon>
        <taxon>Aquificota</taxon>
        <taxon>Aquificia</taxon>
        <taxon>Aquificales</taxon>
        <taxon>Hydrogenothermaceae</taxon>
        <taxon>Persephonella</taxon>
    </lineage>
</organism>
<evidence type="ECO:0000256" key="1">
    <source>
        <dbReference type="ARBA" id="ARBA00004651"/>
    </source>
</evidence>
<dbReference type="eggNOG" id="COG0811">
    <property type="taxonomic scope" value="Bacteria"/>
</dbReference>
<keyword evidence="5 8" id="KW-0653">Protein transport</keyword>
<evidence type="ECO:0000256" key="8">
    <source>
        <dbReference type="RuleBase" id="RU004057"/>
    </source>
</evidence>
<dbReference type="GO" id="GO:0017038">
    <property type="term" value="P:protein import"/>
    <property type="evidence" value="ECO:0007669"/>
    <property type="project" value="TreeGrafter"/>
</dbReference>
<gene>
    <name evidence="11" type="ordered locus">PERMA_1968</name>
</gene>
<evidence type="ECO:0000256" key="5">
    <source>
        <dbReference type="ARBA" id="ARBA00022927"/>
    </source>
</evidence>
<dbReference type="InterPro" id="IPR002898">
    <property type="entry name" value="MotA_ExbB_proton_chnl"/>
</dbReference>
<dbReference type="InterPro" id="IPR050790">
    <property type="entry name" value="ExbB/TolQ_transport"/>
</dbReference>
<evidence type="ECO:0000256" key="4">
    <source>
        <dbReference type="ARBA" id="ARBA00022692"/>
    </source>
</evidence>
<dbReference type="AlphaFoldDB" id="C0QSS5"/>
<keyword evidence="3" id="KW-1003">Cell membrane</keyword>
<proteinExistence type="inferred from homology"/>
<dbReference type="STRING" id="123214.PERMA_1968"/>
<dbReference type="Pfam" id="PF01618">
    <property type="entry name" value="MotA_ExbB"/>
    <property type="match status" value="1"/>
</dbReference>
<dbReference type="PANTHER" id="PTHR30625:SF15">
    <property type="entry name" value="BIOPOLYMER TRANSPORT PROTEIN EXBB"/>
    <property type="match status" value="1"/>
</dbReference>
<keyword evidence="2 8" id="KW-0813">Transport</keyword>
<evidence type="ECO:0000256" key="9">
    <source>
        <dbReference type="SAM" id="Phobius"/>
    </source>
</evidence>
<evidence type="ECO:0000256" key="3">
    <source>
        <dbReference type="ARBA" id="ARBA00022475"/>
    </source>
</evidence>
<keyword evidence="12" id="KW-1185">Reference proteome</keyword>
<feature type="transmembrane region" description="Helical" evidence="9">
    <location>
        <begin position="112"/>
        <end position="136"/>
    </location>
</feature>
<keyword evidence="7 9" id="KW-0472">Membrane</keyword>
<keyword evidence="6 9" id="KW-1133">Transmembrane helix</keyword>
<comment type="subcellular location">
    <subcellularLocation>
        <location evidence="1">Cell membrane</location>
        <topology evidence="1">Multi-pass membrane protein</topology>
    </subcellularLocation>
    <subcellularLocation>
        <location evidence="8">Membrane</location>
        <topology evidence="8">Multi-pass membrane protein</topology>
    </subcellularLocation>
</comment>
<dbReference type="KEGG" id="pmx:PERMA_1968"/>
<dbReference type="PANTHER" id="PTHR30625">
    <property type="entry name" value="PROTEIN TOLQ"/>
    <property type="match status" value="1"/>
</dbReference>
<dbReference type="Proteomes" id="UP000001366">
    <property type="component" value="Chromosome"/>
</dbReference>
<keyword evidence="4 9" id="KW-0812">Transmembrane</keyword>
<feature type="domain" description="MotA/TolQ/ExbB proton channel" evidence="10">
    <location>
        <begin position="85"/>
        <end position="193"/>
    </location>
</feature>
<feature type="transmembrane region" description="Helical" evidence="9">
    <location>
        <begin position="156"/>
        <end position="181"/>
    </location>
</feature>
<dbReference type="HOGENOM" id="CLU_053325_4_5_0"/>
<evidence type="ECO:0000259" key="10">
    <source>
        <dbReference type="Pfam" id="PF01618"/>
    </source>
</evidence>
<name>C0QSS5_PERMH</name>
<evidence type="ECO:0000313" key="11">
    <source>
        <dbReference type="EMBL" id="ACO03373.1"/>
    </source>
</evidence>
<protein>
    <submittedName>
        <fullName evidence="11">MotA/TolQ/ExbB proton channel family protein</fullName>
    </submittedName>
</protein>
<dbReference type="PaxDb" id="123214-PERMA_1968"/>
<dbReference type="GO" id="GO:0005886">
    <property type="term" value="C:plasma membrane"/>
    <property type="evidence" value="ECO:0007669"/>
    <property type="project" value="UniProtKB-SubCell"/>
</dbReference>
<evidence type="ECO:0000256" key="6">
    <source>
        <dbReference type="ARBA" id="ARBA00022989"/>
    </source>
</evidence>
<feature type="transmembrane region" description="Helical" evidence="9">
    <location>
        <begin position="14"/>
        <end position="30"/>
    </location>
</feature>
<evidence type="ECO:0000313" key="12">
    <source>
        <dbReference type="Proteomes" id="UP000001366"/>
    </source>
</evidence>
<dbReference type="RefSeq" id="WP_012675612.1">
    <property type="nucleotide sequence ID" value="NC_012440.1"/>
</dbReference>
<evidence type="ECO:0000256" key="7">
    <source>
        <dbReference type="ARBA" id="ARBA00023136"/>
    </source>
</evidence>
<comment type="similarity">
    <text evidence="8">Belongs to the exbB/tolQ family.</text>
</comment>
<sequence>MEYVIQIFQKGGPLMYPLLFLGVLAVAFIIERSFSLSFKRCFPVKKIEEIDFYLKEGRVPEALTVAKSSNSVATSLIAGILEAFIKGRRSENDLRLAAEEAARMEIPKLEGYVNAMGAIAAIAPILGFLGTVTGMIQVFEALSLEGLSNPELLSKGISQALITTAFGLSIAIPSLAAYWYFKSKVNFLVTQLESLAVELVYQLTNIEQKGSER</sequence>
<reference evidence="11 12" key="1">
    <citation type="journal article" date="2009" name="J. Bacteriol.">
        <title>Complete and draft genome sequences of six members of the Aquificales.</title>
        <authorList>
            <person name="Reysenbach A.L."/>
            <person name="Hamamura N."/>
            <person name="Podar M."/>
            <person name="Griffiths E."/>
            <person name="Ferreira S."/>
            <person name="Hochstein R."/>
            <person name="Heidelberg J."/>
            <person name="Johnson J."/>
            <person name="Mead D."/>
            <person name="Pohorille A."/>
            <person name="Sarmiento M."/>
            <person name="Schweighofer K."/>
            <person name="Seshadri R."/>
            <person name="Voytek M.A."/>
        </authorList>
    </citation>
    <scope>NUCLEOTIDE SEQUENCE [LARGE SCALE GENOMIC DNA]</scope>
    <source>
        <strain evidence="12">DSM 14350 / EX-H1</strain>
    </source>
</reference>